<evidence type="ECO:0000256" key="2">
    <source>
        <dbReference type="SAM" id="SignalP"/>
    </source>
</evidence>
<feature type="chain" id="PRO_5045386167" description="Collagen triple helix repeat-containing protein" evidence="2">
    <location>
        <begin position="29"/>
        <end position="254"/>
    </location>
</feature>
<evidence type="ECO:0000313" key="3">
    <source>
        <dbReference type="EMBL" id="UUI67291.1"/>
    </source>
</evidence>
<dbReference type="Proteomes" id="UP001315860">
    <property type="component" value="Chromosome"/>
</dbReference>
<dbReference type="InterPro" id="IPR008160">
    <property type="entry name" value="Collagen"/>
</dbReference>
<organism evidence="3 4">
    <name type="scientific">Aeromicrobium duanguangcaii</name>
    <dbReference type="NCBI Taxonomy" id="2968086"/>
    <lineage>
        <taxon>Bacteria</taxon>
        <taxon>Bacillati</taxon>
        <taxon>Actinomycetota</taxon>
        <taxon>Actinomycetes</taxon>
        <taxon>Propionibacteriales</taxon>
        <taxon>Nocardioidaceae</taxon>
        <taxon>Aeromicrobium</taxon>
    </lineage>
</organism>
<dbReference type="EMBL" id="CP101990">
    <property type="protein sequence ID" value="UUI67291.1"/>
    <property type="molecule type" value="Genomic_DNA"/>
</dbReference>
<feature type="signal peptide" evidence="2">
    <location>
        <begin position="1"/>
        <end position="28"/>
    </location>
</feature>
<dbReference type="RefSeq" id="WP_256765932.1">
    <property type="nucleotide sequence ID" value="NZ_CP101990.1"/>
</dbReference>
<feature type="region of interest" description="Disordered" evidence="1">
    <location>
        <begin position="76"/>
        <end position="110"/>
    </location>
</feature>
<evidence type="ECO:0008006" key="5">
    <source>
        <dbReference type="Google" id="ProtNLM"/>
    </source>
</evidence>
<dbReference type="Pfam" id="PF01391">
    <property type="entry name" value="Collagen"/>
    <property type="match status" value="1"/>
</dbReference>
<protein>
    <recommendedName>
        <fullName evidence="5">Collagen triple helix repeat-containing protein</fullName>
    </recommendedName>
</protein>
<evidence type="ECO:0000256" key="1">
    <source>
        <dbReference type="SAM" id="MobiDB-lite"/>
    </source>
</evidence>
<reference evidence="3 4" key="1">
    <citation type="submission" date="2022-07" db="EMBL/GenBank/DDBJ databases">
        <title>Novel species in genus Aeromicrobium.</title>
        <authorList>
            <person name="Ye L."/>
        </authorList>
    </citation>
    <scope>NUCLEOTIDE SEQUENCE [LARGE SCALE GENOMIC DNA]</scope>
    <source>
        <strain evidence="4">zg-Y50</strain>
    </source>
</reference>
<proteinExistence type="predicted"/>
<keyword evidence="2" id="KW-0732">Signal</keyword>
<accession>A0ABY5KA10</accession>
<gene>
    <name evidence="3" type="ORF">NP095_08715</name>
</gene>
<evidence type="ECO:0000313" key="4">
    <source>
        <dbReference type="Proteomes" id="UP001315860"/>
    </source>
</evidence>
<feature type="compositionally biased region" description="Basic and acidic residues" evidence="1">
    <location>
        <begin position="88"/>
        <end position="108"/>
    </location>
</feature>
<name>A0ABY5KA10_9ACTN</name>
<sequence length="254" mass="25630">MNKKLKVAAVASAAAMLLVGFSGGGAQAAKWITGSQVKNESLTGADIKNGSLGQKELSAGIQQRLAEVKKLKALKNGVDGKPGTNGADGKDGVDGKDGTDGVDGKDGTDGVDGTNFELTYANTFPQVTIANIGGSFASRATTVGSFELPAGKYLVQTDALFRHNGTTPTAAPSLQAALRVADDSAWGLDAGSIFATLPGATAYEREAQGTSLRVITLTETKTVKVSAFGYNPDGSAAGSGGFAADITVAVQKVG</sequence>
<keyword evidence="4" id="KW-1185">Reference proteome</keyword>